<dbReference type="GO" id="GO:0004022">
    <property type="term" value="F:alcohol dehydrogenase (NAD+) activity"/>
    <property type="evidence" value="ECO:0007669"/>
    <property type="project" value="TreeGrafter"/>
</dbReference>
<dbReference type="EMBL" id="JACAZI010000025">
    <property type="protein sequence ID" value="KAF7334905.1"/>
    <property type="molecule type" value="Genomic_DNA"/>
</dbReference>
<evidence type="ECO:0000256" key="2">
    <source>
        <dbReference type="ARBA" id="ARBA00008072"/>
    </source>
</evidence>
<evidence type="ECO:0000313" key="9">
    <source>
        <dbReference type="Proteomes" id="UP000620124"/>
    </source>
</evidence>
<dbReference type="InterPro" id="IPR013154">
    <property type="entry name" value="ADH-like_N"/>
</dbReference>
<proteinExistence type="inferred from homology"/>
<keyword evidence="5" id="KW-0560">Oxidoreductase</keyword>
<sequence length="341" mass="35955">MTSVPTTMLAAVYEPGNIDLVLNKEYPLRALEDDEILLKVSACGVCHTDTFFLSGFTLDTRTYVMGHEISGTPVLLGDKVDQSKIQLGQLYSVLSPAHGQHAPNGGPVFNDIYGIGLDGGYAEYIIVKDFNVVPVPAGVTPEAAAVAGDAGTTAYNAVKHTAGQGSKVLIFGVGGLGHLAVQYAKHLGATVYVCDFKPEARQLALDVGADEAFSLINLSNKTAAGFTVDSTIDFIANTQTFNLAMASLSGNDIVFPEMPRLVLVGVSADNLVFAAGNTIVAGVQILSSAYGPENALEEVLDLFAEGIVQAHITVEPLENVNKAINDLRAYRTTGRKVVVPQ</sequence>
<evidence type="ECO:0000256" key="3">
    <source>
        <dbReference type="ARBA" id="ARBA00022723"/>
    </source>
</evidence>
<dbReference type="SUPFAM" id="SSF51735">
    <property type="entry name" value="NAD(P)-binding Rossmann-fold domains"/>
    <property type="match status" value="1"/>
</dbReference>
<evidence type="ECO:0000259" key="7">
    <source>
        <dbReference type="SMART" id="SM00829"/>
    </source>
</evidence>
<dbReference type="SMART" id="SM00829">
    <property type="entry name" value="PKS_ER"/>
    <property type="match status" value="1"/>
</dbReference>
<dbReference type="OrthoDB" id="1879366at2759"/>
<dbReference type="InterPro" id="IPR011032">
    <property type="entry name" value="GroES-like_sf"/>
</dbReference>
<gene>
    <name evidence="8" type="ORF">MVEN_02240200</name>
</gene>
<dbReference type="Pfam" id="PF08240">
    <property type="entry name" value="ADH_N"/>
    <property type="match status" value="1"/>
</dbReference>
<dbReference type="InterPro" id="IPR036291">
    <property type="entry name" value="NAD(P)-bd_dom_sf"/>
</dbReference>
<keyword evidence="3 6" id="KW-0479">Metal-binding</keyword>
<dbReference type="InterPro" id="IPR020843">
    <property type="entry name" value="ER"/>
</dbReference>
<evidence type="ECO:0000256" key="5">
    <source>
        <dbReference type="ARBA" id="ARBA00023002"/>
    </source>
</evidence>
<comment type="cofactor">
    <cofactor evidence="1 6">
        <name>Zn(2+)</name>
        <dbReference type="ChEBI" id="CHEBI:29105"/>
    </cofactor>
</comment>
<dbReference type="GO" id="GO:0005737">
    <property type="term" value="C:cytoplasm"/>
    <property type="evidence" value="ECO:0007669"/>
    <property type="project" value="TreeGrafter"/>
</dbReference>
<dbReference type="InterPro" id="IPR013149">
    <property type="entry name" value="ADH-like_C"/>
</dbReference>
<dbReference type="PANTHER" id="PTHR42940:SF8">
    <property type="entry name" value="VACUOLAR PROTEIN SORTING-ASSOCIATED PROTEIN 11"/>
    <property type="match status" value="1"/>
</dbReference>
<feature type="domain" description="Enoyl reductase (ER)" evidence="7">
    <location>
        <begin position="16"/>
        <end position="338"/>
    </location>
</feature>
<dbReference type="Pfam" id="PF00107">
    <property type="entry name" value="ADH_zinc_N"/>
    <property type="match status" value="1"/>
</dbReference>
<keyword evidence="9" id="KW-1185">Reference proteome</keyword>
<dbReference type="Gene3D" id="3.90.180.10">
    <property type="entry name" value="Medium-chain alcohol dehydrogenases, catalytic domain"/>
    <property type="match status" value="1"/>
</dbReference>
<dbReference type="PANTHER" id="PTHR42940">
    <property type="entry name" value="ALCOHOL DEHYDROGENASE 1-RELATED"/>
    <property type="match status" value="1"/>
</dbReference>
<evidence type="ECO:0000256" key="6">
    <source>
        <dbReference type="RuleBase" id="RU361277"/>
    </source>
</evidence>
<evidence type="ECO:0000313" key="8">
    <source>
        <dbReference type="EMBL" id="KAF7334905.1"/>
    </source>
</evidence>
<dbReference type="Gene3D" id="3.40.50.720">
    <property type="entry name" value="NAD(P)-binding Rossmann-like Domain"/>
    <property type="match status" value="1"/>
</dbReference>
<comment type="caution">
    <text evidence="8">The sequence shown here is derived from an EMBL/GenBank/DDBJ whole genome shotgun (WGS) entry which is preliminary data.</text>
</comment>
<dbReference type="PROSITE" id="PS00059">
    <property type="entry name" value="ADH_ZINC"/>
    <property type="match status" value="1"/>
</dbReference>
<evidence type="ECO:0000256" key="1">
    <source>
        <dbReference type="ARBA" id="ARBA00001947"/>
    </source>
</evidence>
<accession>A0A8H6X5J9</accession>
<keyword evidence="4 6" id="KW-0862">Zinc</keyword>
<organism evidence="8 9">
    <name type="scientific">Mycena venus</name>
    <dbReference type="NCBI Taxonomy" id="2733690"/>
    <lineage>
        <taxon>Eukaryota</taxon>
        <taxon>Fungi</taxon>
        <taxon>Dikarya</taxon>
        <taxon>Basidiomycota</taxon>
        <taxon>Agaricomycotina</taxon>
        <taxon>Agaricomycetes</taxon>
        <taxon>Agaricomycetidae</taxon>
        <taxon>Agaricales</taxon>
        <taxon>Marasmiineae</taxon>
        <taxon>Mycenaceae</taxon>
        <taxon>Mycena</taxon>
    </lineage>
</organism>
<dbReference type="Proteomes" id="UP000620124">
    <property type="component" value="Unassembled WGS sequence"/>
</dbReference>
<dbReference type="InterPro" id="IPR002328">
    <property type="entry name" value="ADH_Zn_CS"/>
</dbReference>
<dbReference type="SUPFAM" id="SSF50129">
    <property type="entry name" value="GroES-like"/>
    <property type="match status" value="1"/>
</dbReference>
<dbReference type="AlphaFoldDB" id="A0A8H6X5J9"/>
<dbReference type="GO" id="GO:0008270">
    <property type="term" value="F:zinc ion binding"/>
    <property type="evidence" value="ECO:0007669"/>
    <property type="project" value="InterPro"/>
</dbReference>
<evidence type="ECO:0000256" key="4">
    <source>
        <dbReference type="ARBA" id="ARBA00022833"/>
    </source>
</evidence>
<comment type="similarity">
    <text evidence="2 6">Belongs to the zinc-containing alcohol dehydrogenase family.</text>
</comment>
<protein>
    <submittedName>
        <fullName evidence="8">Alcohol dehydrogenase</fullName>
    </submittedName>
</protein>
<name>A0A8H6X5J9_9AGAR</name>
<reference evidence="8" key="1">
    <citation type="submission" date="2020-05" db="EMBL/GenBank/DDBJ databases">
        <title>Mycena genomes resolve the evolution of fungal bioluminescence.</title>
        <authorList>
            <person name="Tsai I.J."/>
        </authorList>
    </citation>
    <scope>NUCLEOTIDE SEQUENCE</scope>
    <source>
        <strain evidence="8">CCC161011</strain>
    </source>
</reference>